<name>A0A0A9DE26_ARUDO</name>
<reference evidence="1" key="1">
    <citation type="submission" date="2014-09" db="EMBL/GenBank/DDBJ databases">
        <authorList>
            <person name="Magalhaes I.L.F."/>
            <person name="Oliveira U."/>
            <person name="Santos F.R."/>
            <person name="Vidigal T.H.D.A."/>
            <person name="Brescovit A.D."/>
            <person name="Santos A.J."/>
        </authorList>
    </citation>
    <scope>NUCLEOTIDE SEQUENCE</scope>
    <source>
        <tissue evidence="1">Shoot tissue taken approximately 20 cm above the soil surface</tissue>
    </source>
</reference>
<accession>A0A0A9DE26</accession>
<reference evidence="1" key="2">
    <citation type="journal article" date="2015" name="Data Brief">
        <title>Shoot transcriptome of the giant reed, Arundo donax.</title>
        <authorList>
            <person name="Barrero R.A."/>
            <person name="Guerrero F.D."/>
            <person name="Moolhuijzen P."/>
            <person name="Goolsby J.A."/>
            <person name="Tidwell J."/>
            <person name="Bellgard S.E."/>
            <person name="Bellgard M.I."/>
        </authorList>
    </citation>
    <scope>NUCLEOTIDE SEQUENCE</scope>
    <source>
        <tissue evidence="1">Shoot tissue taken approximately 20 cm above the soil surface</tissue>
    </source>
</reference>
<evidence type="ECO:0000313" key="1">
    <source>
        <dbReference type="EMBL" id="JAD84938.1"/>
    </source>
</evidence>
<dbReference type="EMBL" id="GBRH01212957">
    <property type="protein sequence ID" value="JAD84938.1"/>
    <property type="molecule type" value="Transcribed_RNA"/>
</dbReference>
<protein>
    <submittedName>
        <fullName evidence="1">RR8</fullName>
    </submittedName>
</protein>
<organism evidence="1">
    <name type="scientific">Arundo donax</name>
    <name type="common">Giant reed</name>
    <name type="synonym">Donax arundinaceus</name>
    <dbReference type="NCBI Taxonomy" id="35708"/>
    <lineage>
        <taxon>Eukaryota</taxon>
        <taxon>Viridiplantae</taxon>
        <taxon>Streptophyta</taxon>
        <taxon>Embryophyta</taxon>
        <taxon>Tracheophyta</taxon>
        <taxon>Spermatophyta</taxon>
        <taxon>Magnoliopsida</taxon>
        <taxon>Liliopsida</taxon>
        <taxon>Poales</taxon>
        <taxon>Poaceae</taxon>
        <taxon>PACMAD clade</taxon>
        <taxon>Arundinoideae</taxon>
        <taxon>Arundineae</taxon>
        <taxon>Arundo</taxon>
    </lineage>
</organism>
<proteinExistence type="predicted"/>
<sequence>MFTCRIWMGSGYLNL</sequence>